<accession>A0A9W6B3A7</accession>
<dbReference type="PANTHER" id="PTHR42852:SF6">
    <property type="entry name" value="THIOL:DISULFIDE INTERCHANGE PROTEIN DSBE"/>
    <property type="match status" value="1"/>
</dbReference>
<proteinExistence type="predicted"/>
<dbReference type="EMBL" id="BRVP01000003">
    <property type="protein sequence ID" value="GLB51505.1"/>
    <property type="molecule type" value="Genomic_DNA"/>
</dbReference>
<dbReference type="PROSITE" id="PS51352">
    <property type="entry name" value="THIOREDOXIN_2"/>
    <property type="match status" value="1"/>
</dbReference>
<keyword evidence="3" id="KW-1015">Disulfide bond</keyword>
<evidence type="ECO:0000313" key="8">
    <source>
        <dbReference type="Proteomes" id="UP001143545"/>
    </source>
</evidence>
<sequence>MKIKHPSIKVLFICVACCFVLAASSFNNKNVNQRRHFSQIIENYEGKVIYLDFWASWCKPCRKEIRNTKKLKSLNQNKDIKFVYISVDLDKEQCERAIKKDGVIDTKNNYYLLDIIKDSTYQNIKFNKMLPYYAIIGKDGTICTNAPRPSEKEELQKKLDEFLKR</sequence>
<evidence type="ECO:0000313" key="7">
    <source>
        <dbReference type="EMBL" id="GLB51505.1"/>
    </source>
</evidence>
<evidence type="ECO:0000256" key="5">
    <source>
        <dbReference type="SAM" id="SignalP"/>
    </source>
</evidence>
<dbReference type="InterPro" id="IPR036249">
    <property type="entry name" value="Thioredoxin-like_sf"/>
</dbReference>
<protein>
    <recommendedName>
        <fullName evidence="6">Thioredoxin domain-containing protein</fullName>
    </recommendedName>
</protein>
<feature type="chain" id="PRO_5040932283" description="Thioredoxin domain-containing protein" evidence="5">
    <location>
        <begin position="23"/>
        <end position="165"/>
    </location>
</feature>
<dbReference type="RefSeq" id="WP_281752104.1">
    <property type="nucleotide sequence ID" value="NZ_BRVP01000003.1"/>
</dbReference>
<keyword evidence="5" id="KW-0732">Signal</keyword>
<dbReference type="Pfam" id="PF13905">
    <property type="entry name" value="Thioredoxin_8"/>
    <property type="match status" value="1"/>
</dbReference>
<feature type="domain" description="Thioredoxin" evidence="6">
    <location>
        <begin position="17"/>
        <end position="164"/>
    </location>
</feature>
<keyword evidence="4" id="KW-0676">Redox-active center</keyword>
<dbReference type="InterPro" id="IPR012336">
    <property type="entry name" value="Thioredoxin-like_fold"/>
</dbReference>
<feature type="signal peptide" evidence="5">
    <location>
        <begin position="1"/>
        <end position="22"/>
    </location>
</feature>
<gene>
    <name evidence="7" type="ORF">NBRC110019_05440</name>
</gene>
<keyword evidence="8" id="KW-1185">Reference proteome</keyword>
<dbReference type="CDD" id="cd02966">
    <property type="entry name" value="TlpA_like_family"/>
    <property type="match status" value="1"/>
</dbReference>
<dbReference type="PANTHER" id="PTHR42852">
    <property type="entry name" value="THIOL:DISULFIDE INTERCHANGE PROTEIN DSBE"/>
    <property type="match status" value="1"/>
</dbReference>
<evidence type="ECO:0000259" key="6">
    <source>
        <dbReference type="PROSITE" id="PS51352"/>
    </source>
</evidence>
<evidence type="ECO:0000256" key="1">
    <source>
        <dbReference type="ARBA" id="ARBA00004196"/>
    </source>
</evidence>
<dbReference type="InterPro" id="IPR050553">
    <property type="entry name" value="Thioredoxin_ResA/DsbE_sf"/>
</dbReference>
<evidence type="ECO:0000256" key="4">
    <source>
        <dbReference type="ARBA" id="ARBA00023284"/>
    </source>
</evidence>
<organism evidence="7 8">
    <name type="scientific">Neptunitalea chrysea</name>
    <dbReference type="NCBI Taxonomy" id="1647581"/>
    <lineage>
        <taxon>Bacteria</taxon>
        <taxon>Pseudomonadati</taxon>
        <taxon>Bacteroidota</taxon>
        <taxon>Flavobacteriia</taxon>
        <taxon>Flavobacteriales</taxon>
        <taxon>Flavobacteriaceae</taxon>
        <taxon>Neptunitalea</taxon>
    </lineage>
</organism>
<dbReference type="Gene3D" id="3.40.30.10">
    <property type="entry name" value="Glutaredoxin"/>
    <property type="match status" value="1"/>
</dbReference>
<evidence type="ECO:0000256" key="3">
    <source>
        <dbReference type="ARBA" id="ARBA00023157"/>
    </source>
</evidence>
<comment type="subcellular location">
    <subcellularLocation>
        <location evidence="1">Cell envelope</location>
    </subcellularLocation>
</comment>
<comment type="caution">
    <text evidence="7">The sequence shown here is derived from an EMBL/GenBank/DDBJ whole genome shotgun (WGS) entry which is preliminary data.</text>
</comment>
<dbReference type="AlphaFoldDB" id="A0A9W6B3A7"/>
<dbReference type="GO" id="GO:0017004">
    <property type="term" value="P:cytochrome complex assembly"/>
    <property type="evidence" value="ECO:0007669"/>
    <property type="project" value="UniProtKB-KW"/>
</dbReference>
<keyword evidence="2" id="KW-0201">Cytochrome c-type biogenesis</keyword>
<dbReference type="Proteomes" id="UP001143545">
    <property type="component" value="Unassembled WGS sequence"/>
</dbReference>
<evidence type="ECO:0000256" key="2">
    <source>
        <dbReference type="ARBA" id="ARBA00022748"/>
    </source>
</evidence>
<dbReference type="SUPFAM" id="SSF52833">
    <property type="entry name" value="Thioredoxin-like"/>
    <property type="match status" value="1"/>
</dbReference>
<dbReference type="GO" id="GO:0030313">
    <property type="term" value="C:cell envelope"/>
    <property type="evidence" value="ECO:0007669"/>
    <property type="project" value="UniProtKB-SubCell"/>
</dbReference>
<name>A0A9W6B3A7_9FLAO</name>
<dbReference type="InterPro" id="IPR013766">
    <property type="entry name" value="Thioredoxin_domain"/>
</dbReference>
<reference evidence="7" key="1">
    <citation type="submission" date="2022-07" db="EMBL/GenBank/DDBJ databases">
        <title>Taxonomy of Novel Oxalotrophic and Methylotrophic Bacteria.</title>
        <authorList>
            <person name="Sahin N."/>
            <person name="Tani A."/>
        </authorList>
    </citation>
    <scope>NUCLEOTIDE SEQUENCE</scope>
    <source>
        <strain evidence="7">AM327</strain>
    </source>
</reference>